<dbReference type="RefSeq" id="WP_201824108.1">
    <property type="nucleotide sequence ID" value="NZ_JAERRH010000015.1"/>
</dbReference>
<protein>
    <submittedName>
        <fullName evidence="2">Uncharacterized protein</fullName>
    </submittedName>
</protein>
<evidence type="ECO:0000313" key="2">
    <source>
        <dbReference type="EMBL" id="MBL1108785.1"/>
    </source>
</evidence>
<sequence>MVSAVLALSAALTGGTAQAQETLSTRAAQPPAEHACVFEGVDLNEFLGVPQRLIGPPPCREAFVGEKWVRTFPAWVTAASAKGAVYPPGYKPARRAPMDDFVSKFRGIRVVNDIGTAQERSYVFTGKQVLRRVDLDSEANVRIASFATPPLHPLSAGAHTTTVFMRLSAQHCDGLGTDPDANCPPGGEFQYTGDTPVTFFPRSTD</sequence>
<evidence type="ECO:0000256" key="1">
    <source>
        <dbReference type="SAM" id="SignalP"/>
    </source>
</evidence>
<proteinExistence type="predicted"/>
<comment type="caution">
    <text evidence="2">The sequence shown here is derived from an EMBL/GenBank/DDBJ whole genome shotgun (WGS) entry which is preliminary data.</text>
</comment>
<keyword evidence="1" id="KW-0732">Signal</keyword>
<reference evidence="2 3" key="1">
    <citation type="submission" date="2021-01" db="EMBL/GenBank/DDBJ databases">
        <title>WGS of actinomycetes isolated from Thailand.</title>
        <authorList>
            <person name="Thawai C."/>
        </authorList>
    </citation>
    <scope>NUCLEOTIDE SEQUENCE [LARGE SCALE GENOMIC DNA]</scope>
    <source>
        <strain evidence="2 3">CH5-8</strain>
    </source>
</reference>
<keyword evidence="3" id="KW-1185">Reference proteome</keyword>
<organism evidence="2 3">
    <name type="scientific">Streptomyces musisoli</name>
    <dbReference type="NCBI Taxonomy" id="2802280"/>
    <lineage>
        <taxon>Bacteria</taxon>
        <taxon>Bacillati</taxon>
        <taxon>Actinomycetota</taxon>
        <taxon>Actinomycetes</taxon>
        <taxon>Kitasatosporales</taxon>
        <taxon>Streptomycetaceae</taxon>
        <taxon>Streptomyces</taxon>
    </lineage>
</organism>
<dbReference type="Proteomes" id="UP000621386">
    <property type="component" value="Unassembled WGS sequence"/>
</dbReference>
<accession>A0ABS1P8S3</accession>
<feature type="chain" id="PRO_5047171511" evidence="1">
    <location>
        <begin position="20"/>
        <end position="205"/>
    </location>
</feature>
<gene>
    <name evidence="2" type="ORF">JK361_30085</name>
</gene>
<name>A0ABS1P8S3_9ACTN</name>
<feature type="signal peptide" evidence="1">
    <location>
        <begin position="1"/>
        <end position="19"/>
    </location>
</feature>
<evidence type="ECO:0000313" key="3">
    <source>
        <dbReference type="Proteomes" id="UP000621386"/>
    </source>
</evidence>
<dbReference type="EMBL" id="JAERRH010000015">
    <property type="protein sequence ID" value="MBL1108785.1"/>
    <property type="molecule type" value="Genomic_DNA"/>
</dbReference>